<dbReference type="InterPro" id="IPR009003">
    <property type="entry name" value="Peptidase_S1_PA"/>
</dbReference>
<dbReference type="PRINTS" id="PR00834">
    <property type="entry name" value="PROTEASES2C"/>
</dbReference>
<dbReference type="InterPro" id="IPR043504">
    <property type="entry name" value="Peptidase_S1_PA_chymotrypsin"/>
</dbReference>
<comment type="caution">
    <text evidence="2">The sequence shown here is derived from an EMBL/GenBank/DDBJ whole genome shotgun (WGS) entry which is preliminary data.</text>
</comment>
<feature type="region of interest" description="Disordered" evidence="1">
    <location>
        <begin position="49"/>
        <end position="111"/>
    </location>
</feature>
<dbReference type="PANTHER" id="PTHR43019">
    <property type="entry name" value="SERINE ENDOPROTEASE DEGS"/>
    <property type="match status" value="1"/>
</dbReference>
<organism evidence="2 3">
    <name type="scientific">Kineosphaera limosa NBRC 100340</name>
    <dbReference type="NCBI Taxonomy" id="1184609"/>
    <lineage>
        <taxon>Bacteria</taxon>
        <taxon>Bacillati</taxon>
        <taxon>Actinomycetota</taxon>
        <taxon>Actinomycetes</taxon>
        <taxon>Micrococcales</taxon>
        <taxon>Dermatophilaceae</taxon>
        <taxon>Kineosphaera</taxon>
    </lineage>
</organism>
<dbReference type="EMBL" id="BAHD01000088">
    <property type="protein sequence ID" value="GAB97916.1"/>
    <property type="molecule type" value="Genomic_DNA"/>
</dbReference>
<name>K6WVS0_9MICO</name>
<feature type="region of interest" description="Disordered" evidence="1">
    <location>
        <begin position="1"/>
        <end position="23"/>
    </location>
</feature>
<dbReference type="eggNOG" id="COG0265">
    <property type="taxonomic scope" value="Bacteria"/>
</dbReference>
<gene>
    <name evidence="2" type="ORF">KILIM_088_00040</name>
</gene>
<dbReference type="Gene3D" id="2.40.10.10">
    <property type="entry name" value="Trypsin-like serine proteases"/>
    <property type="match status" value="2"/>
</dbReference>
<dbReference type="PANTHER" id="PTHR43019:SF23">
    <property type="entry name" value="PROTEASE DO-LIKE 5, CHLOROPLASTIC"/>
    <property type="match status" value="1"/>
</dbReference>
<feature type="compositionally biased region" description="Low complexity" evidence="1">
    <location>
        <begin position="74"/>
        <end position="104"/>
    </location>
</feature>
<dbReference type="SUPFAM" id="SSF50494">
    <property type="entry name" value="Trypsin-like serine proteases"/>
    <property type="match status" value="1"/>
</dbReference>
<dbReference type="OrthoDB" id="9766361at2"/>
<proteinExistence type="predicted"/>
<evidence type="ECO:0000256" key="1">
    <source>
        <dbReference type="SAM" id="MobiDB-lite"/>
    </source>
</evidence>
<evidence type="ECO:0000313" key="2">
    <source>
        <dbReference type="EMBL" id="GAB97916.1"/>
    </source>
</evidence>
<dbReference type="Proteomes" id="UP000008366">
    <property type="component" value="Unassembled WGS sequence"/>
</dbReference>
<accession>K6WVS0</accession>
<sequence>MPFPARPPLSADTTSLRTPSGRRRARRFGVAAAALVVALAGCTPPFVSSGAAGSPTPTPTETQVGTSTPPPSETPTVVAPPTVTVTAQAKAPTSEPTRSSEPTTAAPTPAGWEGVLADVRPQLVRIATAGCGGPTGMGSGFVVGPDLIVTAAHVIDEAVQVNGILDDGPVVPLSVVGADSTRDVALLRSAEPLKQDGLQLADAHPSSGTELAIIGYPLSTYNLHISTGIVSGLGEPVTYPDGQVVSPVFQTDAATNGGNSGGPVVDRSGTVIGLVSGSQVWSTRADDRVPVQGINFIVPSSAFGPLLQQWRTQPTPPAPTCPGDADIDESSELNVTFVTEEPIARELGLILFTHGAAINVGQYSTAFDFFTPAAQQRLGGLATWSAGLRESYWVDLTIGEAFDYKAATVEATLRTLDVGTERVCKVWSLDYEFEWIDGKWLIDDVRRRAPEAGC</sequence>
<evidence type="ECO:0000313" key="3">
    <source>
        <dbReference type="Proteomes" id="UP000008366"/>
    </source>
</evidence>
<dbReference type="RefSeq" id="WP_006594448.1">
    <property type="nucleotide sequence ID" value="NZ_BAHD01000088.1"/>
</dbReference>
<dbReference type="AlphaFoldDB" id="K6WVS0"/>
<keyword evidence="3" id="KW-1185">Reference proteome</keyword>
<dbReference type="GO" id="GO:0004252">
    <property type="term" value="F:serine-type endopeptidase activity"/>
    <property type="evidence" value="ECO:0007669"/>
    <property type="project" value="InterPro"/>
</dbReference>
<protein>
    <submittedName>
        <fullName evidence="2">Putative peptidase S1 family protein</fullName>
    </submittedName>
</protein>
<dbReference type="Pfam" id="PF13365">
    <property type="entry name" value="Trypsin_2"/>
    <property type="match status" value="1"/>
</dbReference>
<dbReference type="STRING" id="1184609.KILIM_088_00040"/>
<dbReference type="GO" id="GO:0006508">
    <property type="term" value="P:proteolysis"/>
    <property type="evidence" value="ECO:0007669"/>
    <property type="project" value="InterPro"/>
</dbReference>
<dbReference type="InterPro" id="IPR001940">
    <property type="entry name" value="Peptidase_S1C"/>
</dbReference>
<reference evidence="2 3" key="1">
    <citation type="submission" date="2012-08" db="EMBL/GenBank/DDBJ databases">
        <title>Whole genome shotgun sequence of Kineosphaera limosa NBRC 100340.</title>
        <authorList>
            <person name="Yoshida I."/>
            <person name="Isaki S."/>
            <person name="Hosoyama A."/>
            <person name="Tsuchikane K."/>
            <person name="Katsumata H."/>
            <person name="Ando Y."/>
            <person name="Ohji S."/>
            <person name="Hamada M."/>
            <person name="Tamura T."/>
            <person name="Yamazoe A."/>
            <person name="Yamazaki S."/>
            <person name="Fujita N."/>
        </authorList>
    </citation>
    <scope>NUCLEOTIDE SEQUENCE [LARGE SCALE GENOMIC DNA]</scope>
    <source>
        <strain evidence="2 3">NBRC 100340</strain>
    </source>
</reference>